<comment type="caution">
    <text evidence="6">The sequence shown here is derived from an EMBL/GenBank/DDBJ whole genome shotgun (WGS) entry which is preliminary data.</text>
</comment>
<dbReference type="InterPro" id="IPR000551">
    <property type="entry name" value="MerR-type_HTH_dom"/>
</dbReference>
<feature type="coiled-coil region" evidence="4">
    <location>
        <begin position="79"/>
        <end position="110"/>
    </location>
</feature>
<evidence type="ECO:0000256" key="2">
    <source>
        <dbReference type="ARBA" id="ARBA00023125"/>
    </source>
</evidence>
<dbReference type="SUPFAM" id="SSF46955">
    <property type="entry name" value="Putative DNA-binding domain"/>
    <property type="match status" value="1"/>
</dbReference>
<dbReference type="PANTHER" id="PTHR30204">
    <property type="entry name" value="REDOX-CYCLING DRUG-SENSING TRANSCRIPTIONAL ACTIVATOR SOXR"/>
    <property type="match status" value="1"/>
</dbReference>
<evidence type="ECO:0000256" key="4">
    <source>
        <dbReference type="SAM" id="Coils"/>
    </source>
</evidence>
<dbReference type="InterPro" id="IPR047057">
    <property type="entry name" value="MerR_fam"/>
</dbReference>
<keyword evidence="7" id="KW-1185">Reference proteome</keyword>
<dbReference type="EMBL" id="AZHO01000004">
    <property type="protein sequence ID" value="KMT61167.1"/>
    <property type="molecule type" value="Genomic_DNA"/>
</dbReference>
<protein>
    <recommendedName>
        <fullName evidence="5">HTH merR-type domain-containing protein</fullName>
    </recommendedName>
</protein>
<accession>A0A0J8GEQ2</accession>
<keyword evidence="4" id="KW-0175">Coiled coil</keyword>
<gene>
    <name evidence="6" type="ORF">X560_0234</name>
</gene>
<evidence type="ECO:0000313" key="7">
    <source>
        <dbReference type="Proteomes" id="UP000052258"/>
    </source>
</evidence>
<evidence type="ECO:0000256" key="1">
    <source>
        <dbReference type="ARBA" id="ARBA00023015"/>
    </source>
</evidence>
<dbReference type="OrthoDB" id="9791488at2"/>
<dbReference type="Pfam" id="PF13411">
    <property type="entry name" value="MerR_1"/>
    <property type="match status" value="1"/>
</dbReference>
<proteinExistence type="predicted"/>
<dbReference type="AlphaFoldDB" id="A0A0J8GEQ2"/>
<dbReference type="SMART" id="SM00422">
    <property type="entry name" value="HTH_MERR"/>
    <property type="match status" value="1"/>
</dbReference>
<organism evidence="6 7">
    <name type="scientific">Listeria fleischmannii 1991</name>
    <dbReference type="NCBI Taxonomy" id="1430899"/>
    <lineage>
        <taxon>Bacteria</taxon>
        <taxon>Bacillati</taxon>
        <taxon>Bacillota</taxon>
        <taxon>Bacilli</taxon>
        <taxon>Bacillales</taxon>
        <taxon>Listeriaceae</taxon>
        <taxon>Listeria</taxon>
    </lineage>
</organism>
<dbReference type="PROSITE" id="PS50937">
    <property type="entry name" value="HTH_MERR_2"/>
    <property type="match status" value="1"/>
</dbReference>
<evidence type="ECO:0000259" key="5">
    <source>
        <dbReference type="PROSITE" id="PS50937"/>
    </source>
</evidence>
<reference evidence="6 7" key="1">
    <citation type="journal article" date="2015" name="Genome Biol. Evol.">
        <title>Comparative Genomics of Listeria Sensu Lato: Genus-Wide Differences in Evolutionary Dynamics and the Progressive Gain of Complex, Potentially Pathogenicity-Related Traits through Lateral Gene Transfer.</title>
        <authorList>
            <person name="Chiara M."/>
            <person name="Caruso M."/>
            <person name="D'Erchia A.M."/>
            <person name="Manzari C."/>
            <person name="Fraccalvieri R."/>
            <person name="Goffredo E."/>
            <person name="Latorre L."/>
            <person name="Miccolupo A."/>
            <person name="Padalino I."/>
            <person name="Santagada G."/>
            <person name="Chiocco D."/>
            <person name="Pesole G."/>
            <person name="Horner D.S."/>
            <person name="Parisi A."/>
        </authorList>
    </citation>
    <scope>NUCLEOTIDE SEQUENCE [LARGE SCALE GENOMIC DNA]</scope>
    <source>
        <strain evidence="6 7">1991</strain>
    </source>
</reference>
<dbReference type="InterPro" id="IPR009061">
    <property type="entry name" value="DNA-bd_dom_put_sf"/>
</dbReference>
<feature type="domain" description="HTH merR-type" evidence="5">
    <location>
        <begin position="1"/>
        <end position="71"/>
    </location>
</feature>
<evidence type="ECO:0000256" key="3">
    <source>
        <dbReference type="ARBA" id="ARBA00023163"/>
    </source>
</evidence>
<dbReference type="GO" id="GO:0003677">
    <property type="term" value="F:DNA binding"/>
    <property type="evidence" value="ECO:0007669"/>
    <property type="project" value="UniProtKB-KW"/>
</dbReference>
<dbReference type="PATRIC" id="fig|1430899.3.peg.235"/>
<dbReference type="PANTHER" id="PTHR30204:SF94">
    <property type="entry name" value="HEAVY METAL-DEPENDENT TRANSCRIPTIONAL REGULATOR HI_0293-RELATED"/>
    <property type="match status" value="1"/>
</dbReference>
<dbReference type="Gene3D" id="1.10.1660.10">
    <property type="match status" value="1"/>
</dbReference>
<dbReference type="GO" id="GO:0003700">
    <property type="term" value="F:DNA-binding transcription factor activity"/>
    <property type="evidence" value="ECO:0007669"/>
    <property type="project" value="InterPro"/>
</dbReference>
<sequence>MKIQDLSQKTDLQTYTIRYYEKEGLLGHQHVTRERNNYRNYSESAIDRLKLIKKFQKVGYSLTEIKEILSDVDQNSVDNQEAIDRIANKIQDIEAKKQEYEQMLVMLNAMLTYRLSLDEN</sequence>
<dbReference type="Proteomes" id="UP000052258">
    <property type="component" value="Unassembled WGS sequence"/>
</dbReference>
<name>A0A0J8GEQ2_9LIST</name>
<keyword evidence="1" id="KW-0805">Transcription regulation</keyword>
<keyword evidence="2" id="KW-0238">DNA-binding</keyword>
<keyword evidence="3" id="KW-0804">Transcription</keyword>
<dbReference type="RefSeq" id="WP_007472758.1">
    <property type="nucleotide sequence ID" value="NZ_KQ130610.1"/>
</dbReference>
<evidence type="ECO:0000313" key="6">
    <source>
        <dbReference type="EMBL" id="KMT61167.1"/>
    </source>
</evidence>